<dbReference type="Pfam" id="PF00379">
    <property type="entry name" value="Chitin_bind_4"/>
    <property type="match status" value="1"/>
</dbReference>
<dbReference type="Proteomes" id="UP000694924">
    <property type="component" value="Unplaced"/>
</dbReference>
<dbReference type="InterPro" id="IPR031311">
    <property type="entry name" value="CHIT_BIND_RR_consensus"/>
</dbReference>
<gene>
    <name evidence="4" type="primary">LOC107068701</name>
</gene>
<evidence type="ECO:0000256" key="1">
    <source>
        <dbReference type="ARBA" id="ARBA00022460"/>
    </source>
</evidence>
<dbReference type="PROSITE" id="PS00233">
    <property type="entry name" value="CHIT_BIND_RR_1"/>
    <property type="match status" value="1"/>
</dbReference>
<protein>
    <submittedName>
        <fullName evidence="4">Endocuticle structural glycoprotein ABD-4-like isoform X1</fullName>
    </submittedName>
</protein>
<keyword evidence="3" id="KW-1185">Reference proteome</keyword>
<reference evidence="4" key="1">
    <citation type="submission" date="2025-08" db="UniProtKB">
        <authorList>
            <consortium name="RefSeq"/>
        </authorList>
    </citation>
    <scope>IDENTIFICATION</scope>
    <source>
        <tissue evidence="4">Whole body</tissue>
    </source>
</reference>
<dbReference type="InterPro" id="IPR050468">
    <property type="entry name" value="Cuticle_Struct_Prot"/>
</dbReference>
<dbReference type="PANTHER" id="PTHR10380">
    <property type="entry name" value="CUTICLE PROTEIN"/>
    <property type="match status" value="1"/>
</dbReference>
<evidence type="ECO:0000313" key="4">
    <source>
        <dbReference type="RefSeq" id="XP_015180882.1"/>
    </source>
</evidence>
<dbReference type="RefSeq" id="XP_015180882.1">
    <property type="nucleotide sequence ID" value="XM_015325396.1"/>
</dbReference>
<evidence type="ECO:0000256" key="2">
    <source>
        <dbReference type="PROSITE-ProRule" id="PRU00497"/>
    </source>
</evidence>
<name>A0ABM1IKZ5_POLDO</name>
<dbReference type="PRINTS" id="PR00947">
    <property type="entry name" value="CUTICLE"/>
</dbReference>
<organism evidence="3 4">
    <name type="scientific">Polistes dominula</name>
    <name type="common">European paper wasp</name>
    <name type="synonym">Vespa dominula</name>
    <dbReference type="NCBI Taxonomy" id="743375"/>
    <lineage>
        <taxon>Eukaryota</taxon>
        <taxon>Metazoa</taxon>
        <taxon>Ecdysozoa</taxon>
        <taxon>Arthropoda</taxon>
        <taxon>Hexapoda</taxon>
        <taxon>Insecta</taxon>
        <taxon>Pterygota</taxon>
        <taxon>Neoptera</taxon>
        <taxon>Endopterygota</taxon>
        <taxon>Hymenoptera</taxon>
        <taxon>Apocrita</taxon>
        <taxon>Aculeata</taxon>
        <taxon>Vespoidea</taxon>
        <taxon>Vespidae</taxon>
        <taxon>Polistinae</taxon>
        <taxon>Polistini</taxon>
        <taxon>Polistes</taxon>
    </lineage>
</organism>
<evidence type="ECO:0000313" key="3">
    <source>
        <dbReference type="Proteomes" id="UP000694924"/>
    </source>
</evidence>
<proteinExistence type="predicted"/>
<dbReference type="InterPro" id="IPR000618">
    <property type="entry name" value="Insect_cuticle"/>
</dbReference>
<dbReference type="PROSITE" id="PS51155">
    <property type="entry name" value="CHIT_BIND_RR_2"/>
    <property type="match status" value="1"/>
</dbReference>
<keyword evidence="1 2" id="KW-0193">Cuticle</keyword>
<dbReference type="PANTHER" id="PTHR10380:SF173">
    <property type="entry name" value="CUTICULAR PROTEIN 47EF, ISOFORM C-RELATED"/>
    <property type="match status" value="1"/>
</dbReference>
<accession>A0ABM1IKZ5</accession>
<dbReference type="GeneID" id="107068701"/>
<sequence length="155" mass="17092">MYELNVACNHFNHHPVLTSDVLTRTMFQYVIVLCALVSMTLAAPGIENEVIEIVKQRVAEPAPDGSYSFEYETANGIQVSEEAQVRAQGDELLKEVTGTFTYTSPDGTPIRVTYTADANGFHPEGSHLPVPPEIPVHIQRALEYIATHPQANVEN</sequence>